<dbReference type="AlphaFoldDB" id="A0A5B7ZUZ2"/>
<reference evidence="2 3" key="1">
    <citation type="submission" date="2019-06" db="EMBL/GenBank/DDBJ databases">
        <authorList>
            <person name="Srinivasan S."/>
        </authorList>
    </citation>
    <scope>NUCLEOTIDE SEQUENCE [LARGE SCALE GENOMIC DNA]</scope>
    <source>
        <strain evidence="2 3">17J68-5</strain>
    </source>
</reference>
<dbReference type="Proteomes" id="UP000305398">
    <property type="component" value="Chromosome"/>
</dbReference>
<dbReference type="EMBL" id="CP040896">
    <property type="protein sequence ID" value="QDA59014.1"/>
    <property type="molecule type" value="Genomic_DNA"/>
</dbReference>
<evidence type="ECO:0000256" key="1">
    <source>
        <dbReference type="SAM" id="Coils"/>
    </source>
</evidence>
<feature type="coiled-coil region" evidence="1">
    <location>
        <begin position="145"/>
        <end position="172"/>
    </location>
</feature>
<dbReference type="KEGG" id="hyj:FHG12_02360"/>
<proteinExistence type="predicted"/>
<keyword evidence="1" id="KW-0175">Coiled coil</keyword>
<accession>A0A5B7ZUZ2</accession>
<gene>
    <name evidence="2" type="ORF">FHG12_02360</name>
</gene>
<keyword evidence="3" id="KW-1185">Reference proteome</keyword>
<protein>
    <recommendedName>
        <fullName evidence="4">DNA-directed DNA polymerase family A palm domain-containing protein</fullName>
    </recommendedName>
</protein>
<sequence>MARAYEPELFYPTALPSLPDLMTTWGYTPRQIEDHEDKFAYILHLVTTLPHLLPSENGYASLHFDNLVRMLGARYARPFLDQLIDAGIIECDGRYSKSRKSFGYRICAVHHSRTVACLTMGTTLRKKLIARHESEQRQLVSGTILSRMHQDLQQLRVRYEEARLENQQVYDATHAFLVQHRARLDTTTLVPADYRALLVEAQPLPGVRLKTLKAMRKSARSQRCTDTKFGTRTTLFSILARMCLDRLDGNANLLRKIHERRIPQPSRPVAGSRIYSVVTSLSSWLRPYLYRAREEHQALYNLDISNSQPFLLSILLREKYGTQLPADAQRYIDLTCAGTFYKTIAGAMGEPYATKLEQKAFKEMFFASIFFCETLHTRNSRAGAYFREHFPVVTALIEQHKSPRYQALAIRMQQVEAEIIVDTVAAALQRKRIWCATIHDSIVCLAQDKDEVLQRTQDAFRAAYELTPAVSVEKLEPEDQPSSHAQAA</sequence>
<dbReference type="OrthoDB" id="847285at2"/>
<evidence type="ECO:0000313" key="2">
    <source>
        <dbReference type="EMBL" id="QDA59014.1"/>
    </source>
</evidence>
<name>A0A5B7ZUZ2_9BACT</name>
<evidence type="ECO:0000313" key="3">
    <source>
        <dbReference type="Proteomes" id="UP000305398"/>
    </source>
</evidence>
<dbReference type="RefSeq" id="WP_139514089.1">
    <property type="nucleotide sequence ID" value="NZ_CP040896.1"/>
</dbReference>
<evidence type="ECO:0008006" key="4">
    <source>
        <dbReference type="Google" id="ProtNLM"/>
    </source>
</evidence>
<organism evidence="2 3">
    <name type="scientific">Hymenobacter jejuensis</name>
    <dbReference type="NCBI Taxonomy" id="2502781"/>
    <lineage>
        <taxon>Bacteria</taxon>
        <taxon>Pseudomonadati</taxon>
        <taxon>Bacteroidota</taxon>
        <taxon>Cytophagia</taxon>
        <taxon>Cytophagales</taxon>
        <taxon>Hymenobacteraceae</taxon>
        <taxon>Hymenobacter</taxon>
    </lineage>
</organism>